<sequence>MMGGGFMSGPMSMIYSVNYFIAMMGQLTAMFGMSVQAIGPLYEMARDSLIKLEKSIRQSEVRRWVQRKAAKSPVLRWLLVLASMLAASQAVRLLRYLIELRMRRSAPSITNGVETVADSGSAVAAMI</sequence>
<keyword evidence="1" id="KW-0812">Transmembrane</keyword>
<feature type="transmembrane region" description="Helical" evidence="1">
    <location>
        <begin position="20"/>
        <end position="42"/>
    </location>
</feature>
<name>A0A7S3GXQ6_9STRA</name>
<keyword evidence="1" id="KW-0472">Membrane</keyword>
<evidence type="ECO:0000256" key="1">
    <source>
        <dbReference type="SAM" id="Phobius"/>
    </source>
</evidence>
<protein>
    <submittedName>
        <fullName evidence="2">Uncharacterized protein</fullName>
    </submittedName>
</protein>
<evidence type="ECO:0000313" key="2">
    <source>
        <dbReference type="EMBL" id="CAE0279447.1"/>
    </source>
</evidence>
<proteinExistence type="predicted"/>
<reference evidence="2" key="1">
    <citation type="submission" date="2021-01" db="EMBL/GenBank/DDBJ databases">
        <authorList>
            <person name="Corre E."/>
            <person name="Pelletier E."/>
            <person name="Niang G."/>
            <person name="Scheremetjew M."/>
            <person name="Finn R."/>
            <person name="Kale V."/>
            <person name="Holt S."/>
            <person name="Cochrane G."/>
            <person name="Meng A."/>
            <person name="Brown T."/>
            <person name="Cohen L."/>
        </authorList>
    </citation>
    <scope>NUCLEOTIDE SEQUENCE</scope>
    <source>
        <strain evidence="2">CCAP 955/1</strain>
    </source>
</reference>
<accession>A0A7S3GXQ6</accession>
<keyword evidence="1" id="KW-1133">Transmembrane helix</keyword>
<gene>
    <name evidence="2" type="ORF">SELO1098_LOCUS8280</name>
</gene>
<organism evidence="2">
    <name type="scientific">Spumella elongata</name>
    <dbReference type="NCBI Taxonomy" id="89044"/>
    <lineage>
        <taxon>Eukaryota</taxon>
        <taxon>Sar</taxon>
        <taxon>Stramenopiles</taxon>
        <taxon>Ochrophyta</taxon>
        <taxon>Chrysophyceae</taxon>
        <taxon>Chromulinales</taxon>
        <taxon>Chromulinaceae</taxon>
        <taxon>Spumella</taxon>
    </lineage>
</organism>
<dbReference type="AlphaFoldDB" id="A0A7S3GXQ6"/>
<dbReference type="EMBL" id="HBIC01016418">
    <property type="protein sequence ID" value="CAE0279447.1"/>
    <property type="molecule type" value="Transcribed_RNA"/>
</dbReference>
<feature type="transmembrane region" description="Helical" evidence="1">
    <location>
        <begin position="74"/>
        <end position="94"/>
    </location>
</feature>